<feature type="region of interest" description="Disordered" evidence="1">
    <location>
        <begin position="305"/>
        <end position="393"/>
    </location>
</feature>
<evidence type="ECO:0000313" key="3">
    <source>
        <dbReference type="Proteomes" id="UP000193920"/>
    </source>
</evidence>
<proteinExistence type="predicted"/>
<feature type="region of interest" description="Disordered" evidence="1">
    <location>
        <begin position="229"/>
        <end position="255"/>
    </location>
</feature>
<feature type="compositionally biased region" description="Acidic residues" evidence="1">
    <location>
        <begin position="318"/>
        <end position="327"/>
    </location>
</feature>
<accession>A0A1Y2AP94</accession>
<protein>
    <submittedName>
        <fullName evidence="2">Uncharacterized protein</fullName>
    </submittedName>
</protein>
<feature type="compositionally biased region" description="Polar residues" evidence="1">
    <location>
        <begin position="365"/>
        <end position="382"/>
    </location>
</feature>
<feature type="region of interest" description="Disordered" evidence="1">
    <location>
        <begin position="555"/>
        <end position="574"/>
    </location>
</feature>
<gene>
    <name evidence="2" type="ORF">LY90DRAFT_706607</name>
</gene>
<feature type="compositionally biased region" description="Basic and acidic residues" evidence="1">
    <location>
        <begin position="306"/>
        <end position="317"/>
    </location>
</feature>
<reference evidence="2 3" key="1">
    <citation type="submission" date="2016-08" db="EMBL/GenBank/DDBJ databases">
        <title>A Parts List for Fungal Cellulosomes Revealed by Comparative Genomics.</title>
        <authorList>
            <consortium name="DOE Joint Genome Institute"/>
            <person name="Haitjema C.H."/>
            <person name="Gilmore S.P."/>
            <person name="Henske J.K."/>
            <person name="Solomon K.V."/>
            <person name="De Groot R."/>
            <person name="Kuo A."/>
            <person name="Mondo S.J."/>
            <person name="Salamov A.A."/>
            <person name="Labutti K."/>
            <person name="Zhao Z."/>
            <person name="Chiniquy J."/>
            <person name="Barry K."/>
            <person name="Brewer H.M."/>
            <person name="Purvine S.O."/>
            <person name="Wright A.T."/>
            <person name="Boxma B."/>
            <person name="Van Alen T."/>
            <person name="Hackstein J.H."/>
            <person name="Baker S.E."/>
            <person name="Grigoriev I.V."/>
            <person name="O'Malley M.A."/>
        </authorList>
    </citation>
    <scope>NUCLEOTIDE SEQUENCE [LARGE SCALE GENOMIC DNA]</scope>
    <source>
        <strain evidence="2 3">G1</strain>
    </source>
</reference>
<evidence type="ECO:0000313" key="2">
    <source>
        <dbReference type="EMBL" id="ORY24342.1"/>
    </source>
</evidence>
<comment type="caution">
    <text evidence="2">The sequence shown here is derived from an EMBL/GenBank/DDBJ whole genome shotgun (WGS) entry which is preliminary data.</text>
</comment>
<keyword evidence="3" id="KW-1185">Reference proteome</keyword>
<feature type="compositionally biased region" description="Basic and acidic residues" evidence="1">
    <location>
        <begin position="383"/>
        <end position="393"/>
    </location>
</feature>
<feature type="compositionally biased region" description="Acidic residues" evidence="1">
    <location>
        <begin position="349"/>
        <end position="363"/>
    </location>
</feature>
<feature type="compositionally biased region" description="Polar residues" evidence="1">
    <location>
        <begin position="328"/>
        <end position="337"/>
    </location>
</feature>
<name>A0A1Y2AP94_9FUNG</name>
<evidence type="ECO:0000256" key="1">
    <source>
        <dbReference type="SAM" id="MobiDB-lite"/>
    </source>
</evidence>
<dbReference type="OrthoDB" id="2153159at2759"/>
<dbReference type="EMBL" id="MCOG01000223">
    <property type="protein sequence ID" value="ORY24342.1"/>
    <property type="molecule type" value="Genomic_DNA"/>
</dbReference>
<organism evidence="2 3">
    <name type="scientific">Neocallimastix californiae</name>
    <dbReference type="NCBI Taxonomy" id="1754190"/>
    <lineage>
        <taxon>Eukaryota</taxon>
        <taxon>Fungi</taxon>
        <taxon>Fungi incertae sedis</taxon>
        <taxon>Chytridiomycota</taxon>
        <taxon>Chytridiomycota incertae sedis</taxon>
        <taxon>Neocallimastigomycetes</taxon>
        <taxon>Neocallimastigales</taxon>
        <taxon>Neocallimastigaceae</taxon>
        <taxon>Neocallimastix</taxon>
    </lineage>
</organism>
<sequence length="794" mass="91488">MKIEKSKISIKNEKSKTPRTIKDIEDTLKEMDKIHSTSFYDWIKDENNASVIAFKTKDLFQEHYEKQPELVYNVLRFLCKDWKISKIAELILKLFYKSNIASQKLAVVIYEVSLLLENPEKVDLISLLLIGEEAKNVAFFVYHFFQYTEKKYREHTEILNEEEFLDEMNAFCSGMLECLYSILKWNDNYFKELIIEYINLSTLKIDARHEFLIRMVNVKYSRFQQEQQSISNKMNSKLDSKEEKEGEDDEEESSIKLSNKLIINDNNKIKETEENFKKSLNFGILVFNMFQIVMRTEIDELMADPSPKKEISNKESSLENDIDEDYLSDNSKSISNRGSKKIMLRKGEEEEEEEEDGDEDDDGNMTLSNTENDLSSFSTSKRNNNDRIKKEESSATLWMEDCETCNHRVNDSFSNNDYNNDNNYNEEGNTSKDISSIYNFGYDSSYCKINNNNESNTSHENEYTESELYNTIDESLSESLDECSFHIDELYNETIRIGDDNVNNDDNVNDNVEDLNDINLFDDFFNKSFTSTNSNSRRNSTLSFASFISDHNLDEIGNNKPDSNGLMDDSSSTRRNSRYSLNLSINSDSNNSFNSSNCNCSCNCRYNYTDNLLYIFPSPPNSPAIASAPPSPTFLLNNREYEFDFESNPSKINSSNNNNNCSTTITILNTANPITINTNINTNINMNHTINEMEDINNSNFLNDNNTSIYYNMNSNCSGSGNNIDNNNNNNINNSLTSPPPQFYRSFSPETISPSPIVQSLSVDNLFLNNYGYSCTFHHIHSSPNLTPLQHSPN</sequence>
<dbReference type="Proteomes" id="UP000193920">
    <property type="component" value="Unassembled WGS sequence"/>
</dbReference>
<dbReference type="AlphaFoldDB" id="A0A1Y2AP94"/>